<reference evidence="2" key="1">
    <citation type="submission" date="2017-06" db="EMBL/GenBank/DDBJ databases">
        <title>Genome analysis of Fimbriiglobus ruber SP5, the first member of the order Planctomycetales with confirmed chitinolytic capability.</title>
        <authorList>
            <person name="Ravin N.V."/>
            <person name="Rakitin A.L."/>
            <person name="Ivanova A.A."/>
            <person name="Beletsky A.V."/>
            <person name="Kulichevskaya I.S."/>
            <person name="Mardanov A.V."/>
            <person name="Dedysh S.N."/>
        </authorList>
    </citation>
    <scope>NUCLEOTIDE SEQUENCE [LARGE SCALE GENOMIC DNA]</scope>
    <source>
        <strain evidence="2">SP5</strain>
    </source>
</reference>
<dbReference type="EMBL" id="NIDE01000014">
    <property type="protein sequence ID" value="OWK37966.1"/>
    <property type="molecule type" value="Genomic_DNA"/>
</dbReference>
<dbReference type="InterPro" id="IPR006311">
    <property type="entry name" value="TAT_signal"/>
</dbReference>
<dbReference type="InterPro" id="IPR015943">
    <property type="entry name" value="WD40/YVTN_repeat-like_dom_sf"/>
</dbReference>
<dbReference type="Gene3D" id="2.130.10.10">
    <property type="entry name" value="YVTN repeat-like/Quinoprotein amine dehydrogenase"/>
    <property type="match status" value="3"/>
</dbReference>
<dbReference type="InterPro" id="IPR011044">
    <property type="entry name" value="Quino_amine_DH_bsu"/>
</dbReference>
<organism evidence="1 2">
    <name type="scientific">Fimbriiglobus ruber</name>
    <dbReference type="NCBI Taxonomy" id="1908690"/>
    <lineage>
        <taxon>Bacteria</taxon>
        <taxon>Pseudomonadati</taxon>
        <taxon>Planctomycetota</taxon>
        <taxon>Planctomycetia</taxon>
        <taxon>Gemmatales</taxon>
        <taxon>Gemmataceae</taxon>
        <taxon>Fimbriiglobus</taxon>
    </lineage>
</organism>
<name>A0A225DKH6_9BACT</name>
<evidence type="ECO:0000313" key="2">
    <source>
        <dbReference type="Proteomes" id="UP000214646"/>
    </source>
</evidence>
<protein>
    <submittedName>
        <fullName evidence="1">High-affnity carbon uptake protein Hat/HatR</fullName>
    </submittedName>
</protein>
<evidence type="ECO:0000313" key="1">
    <source>
        <dbReference type="EMBL" id="OWK37966.1"/>
    </source>
</evidence>
<accession>A0A225DKH6</accession>
<dbReference type="InterPro" id="IPR011047">
    <property type="entry name" value="Quinoprotein_ADH-like_sf"/>
</dbReference>
<comment type="caution">
    <text evidence="1">The sequence shown here is derived from an EMBL/GenBank/DDBJ whole genome shotgun (WGS) entry which is preliminary data.</text>
</comment>
<keyword evidence="2" id="KW-1185">Reference proteome</keyword>
<dbReference type="SUPFAM" id="SSF50969">
    <property type="entry name" value="YVTN repeat-like/Quinoprotein amine dehydrogenase"/>
    <property type="match status" value="1"/>
</dbReference>
<sequence>MSTSHPDRREFLLAGAATLATGYADLTATPVRPSAPIPTTPDPPLPAGMIARFASPRFRCPEIPIALKLSPQGKYVLAFTETTLFVFETVTGRMTGELARPKGLQLSPAFSNEHTVVFPGTLSDGPNLDLLRVDLRSAAVQRITTAIRVSETWTAVVSPDATAVAVLLDGKLSLHELPSAKVVWSAVGLTADNPQPCFSPSGRFLAVAKTDANKNTEAVVVHDARSGAVVFWFGCFVSELESVYPQVLEFTPDGIGVTYRGFRKKTVWDLWTGTPRDLGVKPHVVAFIGLGKYVRRPTGEGAGLFEAVEMGSAGSVRTFETSPSVNGELACPVVANATVAVAAQTGGGITVWDTGTGKILPQSASPPRALISPRFSPTGQLSARCWWSHQITSYWSWNPTTGSARELGAWSRAWLSPDEQYLAKIVGSGKGDGYRVDVFEARDGKRVASLPIPNDKGTDVGFSGDGDLFGVADETHLWVQRIGDGRKRIVDIPRNKGQKYFTCDVELSHNGHVALVSRKILDHLSRYEICVVAVRAGKVLHQLTVKGMDVDGSVSPDGTRFSLVITPEVVYGEDVPQARLKIYRVSTDREPVAIEYPNDIPVAHEYWGRFHPFAARFSPDNRAVVAAGSPYEVTVREVAGGAERVKYRTRGIVTGAEFSPDGTAIAITTYDTPIALWDYRGLRATHPTPDRAAVRRAWDELASADAVHGFAAIQTMTRSPSLSLPLLREQLPPAVRISATRVRQLVADLDANDYPTRALADTALRGIADHAARLLQAEYDCATVPEVRRQLGAILSPPPWLVPRQLLVIRAVEAVEWIGTPDAVRLLRAWADGAPGALLTTEAQAALRRVQASPG</sequence>
<dbReference type="RefSeq" id="WP_088257784.1">
    <property type="nucleotide sequence ID" value="NZ_NIDE01000014.1"/>
</dbReference>
<dbReference type="OrthoDB" id="242699at2"/>
<dbReference type="PROSITE" id="PS51318">
    <property type="entry name" value="TAT"/>
    <property type="match status" value="1"/>
</dbReference>
<gene>
    <name evidence="1" type="ORF">FRUB_07086</name>
</gene>
<dbReference type="AlphaFoldDB" id="A0A225DKH6"/>
<dbReference type="Proteomes" id="UP000214646">
    <property type="component" value="Unassembled WGS sequence"/>
</dbReference>
<proteinExistence type="predicted"/>
<dbReference type="SUPFAM" id="SSF50998">
    <property type="entry name" value="Quinoprotein alcohol dehydrogenase-like"/>
    <property type="match status" value="1"/>
</dbReference>